<evidence type="ECO:0000313" key="1">
    <source>
        <dbReference type="EMBL" id="JAG36920.1"/>
    </source>
</evidence>
<organism evidence="1">
    <name type="scientific">Lygus hesperus</name>
    <name type="common">Western plant bug</name>
    <dbReference type="NCBI Taxonomy" id="30085"/>
    <lineage>
        <taxon>Eukaryota</taxon>
        <taxon>Metazoa</taxon>
        <taxon>Ecdysozoa</taxon>
        <taxon>Arthropoda</taxon>
        <taxon>Hexapoda</taxon>
        <taxon>Insecta</taxon>
        <taxon>Pterygota</taxon>
        <taxon>Neoptera</taxon>
        <taxon>Paraneoptera</taxon>
        <taxon>Hemiptera</taxon>
        <taxon>Heteroptera</taxon>
        <taxon>Panheteroptera</taxon>
        <taxon>Cimicomorpha</taxon>
        <taxon>Miridae</taxon>
        <taxon>Mirini</taxon>
        <taxon>Lygus</taxon>
    </lineage>
</organism>
<dbReference type="AlphaFoldDB" id="A0A0A9Z529"/>
<reference evidence="1" key="1">
    <citation type="journal article" date="2014" name="PLoS ONE">
        <title>Transcriptome-Based Identification of ABC Transporters in the Western Tarnished Plant Bug Lygus hesperus.</title>
        <authorList>
            <person name="Hull J.J."/>
            <person name="Chaney K."/>
            <person name="Geib S.M."/>
            <person name="Fabrick J.A."/>
            <person name="Brent C.S."/>
            <person name="Walsh D."/>
            <person name="Lavine L.C."/>
        </authorList>
    </citation>
    <scope>NUCLEOTIDE SEQUENCE</scope>
</reference>
<dbReference type="EMBL" id="GBHO01006684">
    <property type="protein sequence ID" value="JAG36920.1"/>
    <property type="molecule type" value="Transcribed_RNA"/>
</dbReference>
<accession>A0A0A9Z529</accession>
<name>A0A0A9Z529_LYGHE</name>
<proteinExistence type="predicted"/>
<gene>
    <name evidence="1" type="ORF">CM83_21431</name>
</gene>
<reference evidence="1" key="2">
    <citation type="submission" date="2014-07" db="EMBL/GenBank/DDBJ databases">
        <authorList>
            <person name="Hull J."/>
        </authorList>
    </citation>
    <scope>NUCLEOTIDE SEQUENCE</scope>
</reference>
<sequence>MIASRRVVDSPEVLPSHFHLQLDAFYYCTHGYKPTWPGVLSRPPGYFVQTLVHGSLYVLLSRRRFQHSSHHPLQQCHPSYLLEVCHSKLAEQRYIRGSSARKSSVYQLRELQSFVPHGKHETATAPLEYASQVPTHCSPPTISLQLEIPTT</sequence>
<protein>
    <submittedName>
        <fullName evidence="1">Rho GTPase-activating protein 11B</fullName>
    </submittedName>
</protein>